<dbReference type="Proteomes" id="UP001608902">
    <property type="component" value="Unassembled WGS sequence"/>
</dbReference>
<evidence type="ECO:0000256" key="1">
    <source>
        <dbReference type="SAM" id="MobiDB-lite"/>
    </source>
</evidence>
<keyword evidence="3" id="KW-1185">Reference proteome</keyword>
<feature type="compositionally biased region" description="Acidic residues" evidence="1">
    <location>
        <begin position="1"/>
        <end position="17"/>
    </location>
</feature>
<feature type="compositionally biased region" description="Polar residues" evidence="1">
    <location>
        <begin position="53"/>
        <end position="77"/>
    </location>
</feature>
<feature type="region of interest" description="Disordered" evidence="1">
    <location>
        <begin position="44"/>
        <end position="77"/>
    </location>
</feature>
<feature type="region of interest" description="Disordered" evidence="1">
    <location>
        <begin position="1"/>
        <end position="31"/>
    </location>
</feature>
<evidence type="ECO:0000313" key="2">
    <source>
        <dbReference type="EMBL" id="MFH4973426.1"/>
    </source>
</evidence>
<accession>A0ABD6E3G5</accession>
<sequence>MIADDDVIVLSDNDEDSQPPPRATCAAVDGPPIDPAILFSNTDAESGLIGGSSEEQNNLSSTCHYRPASNSSQSVLQSRQMNQVRKIYPLLVLVHSINFSKMASERW</sequence>
<dbReference type="AlphaFoldDB" id="A0ABD6E3G5"/>
<evidence type="ECO:0000313" key="3">
    <source>
        <dbReference type="Proteomes" id="UP001608902"/>
    </source>
</evidence>
<proteinExistence type="predicted"/>
<protein>
    <submittedName>
        <fullName evidence="2">Uncharacterized protein</fullName>
    </submittedName>
</protein>
<organism evidence="2 3">
    <name type="scientific">Gnathostoma spinigerum</name>
    <dbReference type="NCBI Taxonomy" id="75299"/>
    <lineage>
        <taxon>Eukaryota</taxon>
        <taxon>Metazoa</taxon>
        <taxon>Ecdysozoa</taxon>
        <taxon>Nematoda</taxon>
        <taxon>Chromadorea</taxon>
        <taxon>Rhabditida</taxon>
        <taxon>Spirurina</taxon>
        <taxon>Gnathostomatomorpha</taxon>
        <taxon>Gnathostomatoidea</taxon>
        <taxon>Gnathostomatidae</taxon>
        <taxon>Gnathostoma</taxon>
    </lineage>
</organism>
<gene>
    <name evidence="2" type="ORF">AB6A40_000135</name>
</gene>
<reference evidence="2 3" key="1">
    <citation type="submission" date="2024-08" db="EMBL/GenBank/DDBJ databases">
        <title>Gnathostoma spinigerum genome.</title>
        <authorList>
            <person name="Gonzalez-Bertolin B."/>
            <person name="Monzon S."/>
            <person name="Zaballos A."/>
            <person name="Jimenez P."/>
            <person name="Dekumyoy P."/>
            <person name="Varona S."/>
            <person name="Cuesta I."/>
            <person name="Sumanam S."/>
            <person name="Adisakwattana P."/>
            <person name="Gasser R.B."/>
            <person name="Hernandez-Gonzalez A."/>
            <person name="Young N.D."/>
            <person name="Perteguer M.J."/>
        </authorList>
    </citation>
    <scope>NUCLEOTIDE SEQUENCE [LARGE SCALE GENOMIC DNA]</scope>
    <source>
        <strain evidence="2">AL3</strain>
        <tissue evidence="2">Liver</tissue>
    </source>
</reference>
<name>A0ABD6E3G5_9BILA</name>
<dbReference type="EMBL" id="JBGFUD010000031">
    <property type="protein sequence ID" value="MFH4973426.1"/>
    <property type="molecule type" value="Genomic_DNA"/>
</dbReference>
<comment type="caution">
    <text evidence="2">The sequence shown here is derived from an EMBL/GenBank/DDBJ whole genome shotgun (WGS) entry which is preliminary data.</text>
</comment>